<comment type="subcellular location">
    <subcellularLocation>
        <location evidence="1">Membrane</location>
        <topology evidence="1">Multi-pass membrane protein</topology>
    </subcellularLocation>
</comment>
<reference evidence="6 7" key="1">
    <citation type="journal article" date="2009" name="Nature">
        <title>Evolution of pathogenicity and sexual reproduction in eight Candida genomes.</title>
        <authorList>
            <person name="Butler G."/>
            <person name="Rasmussen M.D."/>
            <person name="Lin M.F."/>
            <person name="Santos M.A."/>
            <person name="Sakthikumar S."/>
            <person name="Munro C.A."/>
            <person name="Rheinbay E."/>
            <person name="Grabherr M."/>
            <person name="Forche A."/>
            <person name="Reedy J.L."/>
            <person name="Agrafioti I."/>
            <person name="Arnaud M.B."/>
            <person name="Bates S."/>
            <person name="Brown A.J."/>
            <person name="Brunke S."/>
            <person name="Costanzo M.C."/>
            <person name="Fitzpatrick D.A."/>
            <person name="de Groot P.W."/>
            <person name="Harris D."/>
            <person name="Hoyer L.L."/>
            <person name="Hube B."/>
            <person name="Klis F.M."/>
            <person name="Kodira C."/>
            <person name="Lennard N."/>
            <person name="Logue M.E."/>
            <person name="Martin R."/>
            <person name="Neiman A.M."/>
            <person name="Nikolaou E."/>
            <person name="Quail M.A."/>
            <person name="Quinn J."/>
            <person name="Santos M.C."/>
            <person name="Schmitzberger F.F."/>
            <person name="Sherlock G."/>
            <person name="Shah P."/>
            <person name="Silverstein K.A."/>
            <person name="Skrzypek M.S."/>
            <person name="Soll D."/>
            <person name="Staggs R."/>
            <person name="Stansfield I."/>
            <person name="Stumpf M.P."/>
            <person name="Sudbery P.E."/>
            <person name="Srikantha T."/>
            <person name="Zeng Q."/>
            <person name="Berman J."/>
            <person name="Berriman M."/>
            <person name="Heitman J."/>
            <person name="Gow N.A."/>
            <person name="Lorenz M.C."/>
            <person name="Birren B.W."/>
            <person name="Kellis M."/>
            <person name="Cuomo C.A."/>
        </authorList>
    </citation>
    <scope>NUCLEOTIDE SEQUENCE [LARGE SCALE GENOMIC DNA]</scope>
    <source>
        <strain evidence="6 7">ATCC 42720</strain>
    </source>
</reference>
<keyword evidence="2 5" id="KW-0812">Transmembrane</keyword>
<gene>
    <name evidence="6" type="ORF">CLUG_05700</name>
</gene>
<keyword evidence="3 5" id="KW-1133">Transmembrane helix</keyword>
<dbReference type="KEGG" id="clu:CLUG_05700"/>
<dbReference type="VEuPathDB" id="FungiDB:CLUG_05700"/>
<proteinExistence type="predicted"/>
<evidence type="ECO:0000313" key="6">
    <source>
        <dbReference type="EMBL" id="EEQ41572.1"/>
    </source>
</evidence>
<evidence type="ECO:0000256" key="1">
    <source>
        <dbReference type="ARBA" id="ARBA00004141"/>
    </source>
</evidence>
<feature type="transmembrane region" description="Helical" evidence="5">
    <location>
        <begin position="25"/>
        <end position="45"/>
    </location>
</feature>
<evidence type="ECO:0000256" key="3">
    <source>
        <dbReference type="ARBA" id="ARBA00022989"/>
    </source>
</evidence>
<dbReference type="AlphaFoldDB" id="C4YBX2"/>
<name>C4YBX2_CLAL4</name>
<feature type="transmembrane region" description="Helical" evidence="5">
    <location>
        <begin position="142"/>
        <end position="173"/>
    </location>
</feature>
<dbReference type="OrthoDB" id="3222at2759"/>
<sequence length="179" mass="19185">MNKVQAVQNPYTGTVGEPSGSKEHIIAFLNEFSGTFVYLLIIFVASQYFRKDAAIQDNGPKLRQWIVISLAFGLGVMAPVCMFSEISPNWGPPATWLFIFAGVFPPVRVVFLALSNIAATIATAGAITFVKAVAGGTSMSRGVFIESLTICAAFMAISFGPVAVGSIIGQLYLKLYVYT</sequence>
<evidence type="ECO:0000256" key="2">
    <source>
        <dbReference type="ARBA" id="ARBA00022692"/>
    </source>
</evidence>
<feature type="transmembrane region" description="Helical" evidence="5">
    <location>
        <begin position="65"/>
        <end position="87"/>
    </location>
</feature>
<keyword evidence="4 5" id="KW-0472">Membrane</keyword>
<evidence type="ECO:0008006" key="8">
    <source>
        <dbReference type="Google" id="ProtNLM"/>
    </source>
</evidence>
<dbReference type="InParanoid" id="C4YBX2"/>
<protein>
    <recommendedName>
        <fullName evidence="8">Aquaporin</fullName>
    </recommendedName>
</protein>
<dbReference type="GeneID" id="8494680"/>
<evidence type="ECO:0000313" key="7">
    <source>
        <dbReference type="Proteomes" id="UP000007703"/>
    </source>
</evidence>
<dbReference type="Gene3D" id="1.20.1080.10">
    <property type="entry name" value="Glycerol uptake facilitator protein"/>
    <property type="match status" value="1"/>
</dbReference>
<evidence type="ECO:0000256" key="4">
    <source>
        <dbReference type="ARBA" id="ARBA00023136"/>
    </source>
</evidence>
<dbReference type="STRING" id="306902.C4YBX2"/>
<feature type="transmembrane region" description="Helical" evidence="5">
    <location>
        <begin position="107"/>
        <end position="130"/>
    </location>
</feature>
<dbReference type="SUPFAM" id="SSF81338">
    <property type="entry name" value="Aquaporin-like"/>
    <property type="match status" value="1"/>
</dbReference>
<organism evidence="6 7">
    <name type="scientific">Clavispora lusitaniae (strain ATCC 42720)</name>
    <name type="common">Yeast</name>
    <name type="synonym">Candida lusitaniae</name>
    <dbReference type="NCBI Taxonomy" id="306902"/>
    <lineage>
        <taxon>Eukaryota</taxon>
        <taxon>Fungi</taxon>
        <taxon>Dikarya</taxon>
        <taxon>Ascomycota</taxon>
        <taxon>Saccharomycotina</taxon>
        <taxon>Pichiomycetes</taxon>
        <taxon>Metschnikowiaceae</taxon>
        <taxon>Clavispora</taxon>
    </lineage>
</organism>
<evidence type="ECO:0000256" key="5">
    <source>
        <dbReference type="SAM" id="Phobius"/>
    </source>
</evidence>
<dbReference type="InterPro" id="IPR023271">
    <property type="entry name" value="Aquaporin-like"/>
</dbReference>
<accession>C4YBX2</accession>
<dbReference type="HOGENOM" id="CLU_1503293_0_0_1"/>
<dbReference type="GO" id="GO:0016020">
    <property type="term" value="C:membrane"/>
    <property type="evidence" value="ECO:0007669"/>
    <property type="project" value="UniProtKB-SubCell"/>
</dbReference>
<dbReference type="Proteomes" id="UP000007703">
    <property type="component" value="Unassembled WGS sequence"/>
</dbReference>
<dbReference type="EMBL" id="CH408083">
    <property type="protein sequence ID" value="EEQ41572.1"/>
    <property type="molecule type" value="Genomic_DNA"/>
</dbReference>